<sequence>MQTHTPAQHKRARKAENARASYRKCSGLDKTDSPSKRILNGRKLETEIINVYTLFCKPLLMTNFKIRLPSQNK</sequence>
<evidence type="ECO:0000313" key="2">
    <source>
        <dbReference type="EMBL" id="KAJ6696524.1"/>
    </source>
</evidence>
<protein>
    <submittedName>
        <fullName evidence="2">Uncharacterized protein</fullName>
    </submittedName>
</protein>
<accession>A0A9Q0PYR5</accession>
<reference evidence="2" key="2">
    <citation type="journal article" date="2023" name="Int. J. Mol. Sci.">
        <title>De Novo Assembly and Annotation of 11 Diverse Shrub Willow (Salix) Genomes Reveals Novel Gene Organization in Sex-Linked Regions.</title>
        <authorList>
            <person name="Hyden B."/>
            <person name="Feng K."/>
            <person name="Yates T.B."/>
            <person name="Jawdy S."/>
            <person name="Cereghino C."/>
            <person name="Smart L.B."/>
            <person name="Muchero W."/>
        </authorList>
    </citation>
    <scope>NUCLEOTIDE SEQUENCE</scope>
    <source>
        <tissue evidence="2">Shoot tip</tissue>
    </source>
</reference>
<proteinExistence type="predicted"/>
<evidence type="ECO:0000313" key="3">
    <source>
        <dbReference type="Proteomes" id="UP001151752"/>
    </source>
</evidence>
<keyword evidence="3" id="KW-1185">Reference proteome</keyword>
<organism evidence="2 3">
    <name type="scientific">Salix koriyanagi</name>
    <dbReference type="NCBI Taxonomy" id="2511006"/>
    <lineage>
        <taxon>Eukaryota</taxon>
        <taxon>Viridiplantae</taxon>
        <taxon>Streptophyta</taxon>
        <taxon>Embryophyta</taxon>
        <taxon>Tracheophyta</taxon>
        <taxon>Spermatophyta</taxon>
        <taxon>Magnoliopsida</taxon>
        <taxon>eudicotyledons</taxon>
        <taxon>Gunneridae</taxon>
        <taxon>Pentapetalae</taxon>
        <taxon>rosids</taxon>
        <taxon>fabids</taxon>
        <taxon>Malpighiales</taxon>
        <taxon>Salicaceae</taxon>
        <taxon>Saliceae</taxon>
        <taxon>Salix</taxon>
    </lineage>
</organism>
<feature type="region of interest" description="Disordered" evidence="1">
    <location>
        <begin position="1"/>
        <end position="33"/>
    </location>
</feature>
<dbReference type="AlphaFoldDB" id="A0A9Q0PYR5"/>
<evidence type="ECO:0000256" key="1">
    <source>
        <dbReference type="SAM" id="MobiDB-lite"/>
    </source>
</evidence>
<gene>
    <name evidence="2" type="ORF">OIU74_015435</name>
</gene>
<reference evidence="2" key="1">
    <citation type="submission" date="2022-11" db="EMBL/GenBank/DDBJ databases">
        <authorList>
            <person name="Hyden B.L."/>
            <person name="Feng K."/>
            <person name="Yates T."/>
            <person name="Jawdy S."/>
            <person name="Smart L.B."/>
            <person name="Muchero W."/>
        </authorList>
    </citation>
    <scope>NUCLEOTIDE SEQUENCE</scope>
    <source>
        <tissue evidence="2">Shoot tip</tissue>
    </source>
</reference>
<name>A0A9Q0PYR5_9ROSI</name>
<dbReference type="Proteomes" id="UP001151752">
    <property type="component" value="Chromosome 3"/>
</dbReference>
<comment type="caution">
    <text evidence="2">The sequence shown here is derived from an EMBL/GenBank/DDBJ whole genome shotgun (WGS) entry which is preliminary data.</text>
</comment>
<dbReference type="EMBL" id="JAPFFM010000017">
    <property type="protein sequence ID" value="KAJ6696524.1"/>
    <property type="molecule type" value="Genomic_DNA"/>
</dbReference>